<evidence type="ECO:0000256" key="3">
    <source>
        <dbReference type="ARBA" id="ARBA00022723"/>
    </source>
</evidence>
<evidence type="ECO:0000256" key="2">
    <source>
        <dbReference type="ARBA" id="ARBA00022617"/>
    </source>
</evidence>
<reference evidence="11" key="1">
    <citation type="submission" date="2016-10" db="EMBL/GenBank/DDBJ databases">
        <authorList>
            <person name="Varghese N."/>
            <person name="Submissions S."/>
        </authorList>
    </citation>
    <scope>NUCLEOTIDE SEQUENCE [LARGE SCALE GENOMIC DNA]</scope>
    <source>
        <strain evidence="11">DSM 25329</strain>
    </source>
</reference>
<dbReference type="GO" id="GO:0030313">
    <property type="term" value="C:cell envelope"/>
    <property type="evidence" value="ECO:0007669"/>
    <property type="project" value="UniProtKB-SubCell"/>
</dbReference>
<dbReference type="GO" id="GO:0009055">
    <property type="term" value="F:electron transfer activity"/>
    <property type="evidence" value="ECO:0007669"/>
    <property type="project" value="InterPro"/>
</dbReference>
<evidence type="ECO:0000313" key="11">
    <source>
        <dbReference type="Proteomes" id="UP000198748"/>
    </source>
</evidence>
<dbReference type="PANTHER" id="PTHR30600">
    <property type="entry name" value="CYTOCHROME C PEROXIDASE-RELATED"/>
    <property type="match status" value="1"/>
</dbReference>
<keyword evidence="5" id="KW-0560">Oxidoreductase</keyword>
<evidence type="ECO:0000256" key="4">
    <source>
        <dbReference type="ARBA" id="ARBA00022729"/>
    </source>
</evidence>
<dbReference type="RefSeq" id="WP_090155792.1">
    <property type="nucleotide sequence ID" value="NZ_FNAN01000017.1"/>
</dbReference>
<feature type="domain" description="Cytochrome c" evidence="9">
    <location>
        <begin position="327"/>
        <end position="461"/>
    </location>
</feature>
<dbReference type="InterPro" id="IPR009056">
    <property type="entry name" value="Cyt_c-like_dom"/>
</dbReference>
<name>A0A1G7SZ74_9BACT</name>
<sequence length="619" mass="68855">MLKFERNPNSFVYRHRRLLFSIFLIIVIPLIVCLIWWLTGPRPAKPGTDHSNQAPAGAVKHTFMQSITSLDSAVSRLQADIRAKQPAAIQESFKRARLAYKRVEFISAYYSPETTRALNGPNIPEVDDDLRVNEPQGFQVLEEMVFPDVATDAYPDMLHAANVIRANVNRLRKVSDTNDLTDSHVFDAMRLEVFRIVSMGITGFDSPVAFHSLPEVASALAGMQHQLAHYTTGNANNALAARLDSTFNAAIGYIRQSPDFNAFDRLEFIKQYANPLSSRLLDAQKALGIPVFTEKRLLSASARTLTDSGAFNANYFINFEEQSMTAQRIELGKMLFFNPILSNNAGRTCATCHQPDKAFTDGEPKSFAIGFNGARISRNAPTLLNASFQAVQFADSRVTFLEDQASDVIRNPDEMHGSLPEAVTALRKQPASQKLFEEAYSDGITESNLKNAIASYIRSLSSLDSRLDRHFRGPENTLTIEEMSGFNLFMGKAKCATCHFFPLFNGTVPPAYLETESEVLGTPATPEGKTVDPDVGKFVLTKREPHRYAFKTPTVRHVALTAPYMHNGVFKTLEEVVDFYDQGGGNGLGFNLDNQTLPFDKLNLTDPEKRAIVAFMKIL</sequence>
<comment type="subcellular location">
    <subcellularLocation>
        <location evidence="1">Cell envelope</location>
    </subcellularLocation>
</comment>
<keyword evidence="8" id="KW-0472">Membrane</keyword>
<dbReference type="STRING" id="659014.SAMN04487996_11730"/>
<dbReference type="GO" id="GO:0046872">
    <property type="term" value="F:metal ion binding"/>
    <property type="evidence" value="ECO:0007669"/>
    <property type="project" value="UniProtKB-KW"/>
</dbReference>
<proteinExistence type="predicted"/>
<dbReference type="SUPFAM" id="SSF46626">
    <property type="entry name" value="Cytochrome c"/>
    <property type="match status" value="2"/>
</dbReference>
<feature type="transmembrane region" description="Helical" evidence="8">
    <location>
        <begin position="18"/>
        <end position="38"/>
    </location>
</feature>
<dbReference type="AlphaFoldDB" id="A0A1G7SZ74"/>
<dbReference type="Gene3D" id="1.20.1420.20">
    <property type="entry name" value="M75 peptidase, HXXE motif"/>
    <property type="match status" value="1"/>
</dbReference>
<evidence type="ECO:0000256" key="5">
    <source>
        <dbReference type="ARBA" id="ARBA00023002"/>
    </source>
</evidence>
<gene>
    <name evidence="10" type="ORF">SAMN04487996_11730</name>
</gene>
<dbReference type="InterPro" id="IPR004852">
    <property type="entry name" value="Di-haem_cyt_c_peroxidsae"/>
</dbReference>
<keyword evidence="4" id="KW-0732">Signal</keyword>
<dbReference type="EMBL" id="FNAN01000017">
    <property type="protein sequence ID" value="SDG28172.1"/>
    <property type="molecule type" value="Genomic_DNA"/>
</dbReference>
<dbReference type="InterPro" id="IPR051395">
    <property type="entry name" value="Cytochrome_c_Peroxidase/MauG"/>
</dbReference>
<dbReference type="PANTHER" id="PTHR30600:SF10">
    <property type="entry name" value="BLL6722 PROTEIN"/>
    <property type="match status" value="1"/>
</dbReference>
<dbReference type="Pfam" id="PF03150">
    <property type="entry name" value="CCP_MauG"/>
    <property type="match status" value="1"/>
</dbReference>
<protein>
    <submittedName>
        <fullName evidence="10">Cytochrome c peroxidase</fullName>
    </submittedName>
</protein>
<evidence type="ECO:0000256" key="8">
    <source>
        <dbReference type="SAM" id="Phobius"/>
    </source>
</evidence>
<accession>A0A1G7SZ74</accession>
<feature type="domain" description="Cytochrome c" evidence="9">
    <location>
        <begin position="480"/>
        <end position="619"/>
    </location>
</feature>
<keyword evidence="3 7" id="KW-0479">Metal-binding</keyword>
<dbReference type="InterPro" id="IPR036909">
    <property type="entry name" value="Cyt_c-like_dom_sf"/>
</dbReference>
<evidence type="ECO:0000256" key="6">
    <source>
        <dbReference type="ARBA" id="ARBA00023004"/>
    </source>
</evidence>
<keyword evidence="11" id="KW-1185">Reference proteome</keyword>
<dbReference type="PROSITE" id="PS51007">
    <property type="entry name" value="CYTC"/>
    <property type="match status" value="2"/>
</dbReference>
<evidence type="ECO:0000313" key="10">
    <source>
        <dbReference type="EMBL" id="SDG28172.1"/>
    </source>
</evidence>
<keyword evidence="2 7" id="KW-0349">Heme</keyword>
<organism evidence="10 11">
    <name type="scientific">Dyadobacter soli</name>
    <dbReference type="NCBI Taxonomy" id="659014"/>
    <lineage>
        <taxon>Bacteria</taxon>
        <taxon>Pseudomonadati</taxon>
        <taxon>Bacteroidota</taxon>
        <taxon>Cytophagia</taxon>
        <taxon>Cytophagales</taxon>
        <taxon>Spirosomataceae</taxon>
        <taxon>Dyadobacter</taxon>
    </lineage>
</organism>
<evidence type="ECO:0000256" key="1">
    <source>
        <dbReference type="ARBA" id="ARBA00004196"/>
    </source>
</evidence>
<keyword evidence="8" id="KW-0812">Transmembrane</keyword>
<keyword evidence="6 7" id="KW-0408">Iron</keyword>
<keyword evidence="8" id="KW-1133">Transmembrane helix</keyword>
<evidence type="ECO:0000259" key="9">
    <source>
        <dbReference type="PROSITE" id="PS51007"/>
    </source>
</evidence>
<evidence type="ECO:0000256" key="7">
    <source>
        <dbReference type="PROSITE-ProRule" id="PRU00433"/>
    </source>
</evidence>
<dbReference type="GO" id="GO:0004130">
    <property type="term" value="F:cytochrome-c peroxidase activity"/>
    <property type="evidence" value="ECO:0007669"/>
    <property type="project" value="TreeGrafter"/>
</dbReference>
<dbReference type="OrthoDB" id="9805202at2"/>
<dbReference type="InterPro" id="IPR038352">
    <property type="entry name" value="Imelysin_sf"/>
</dbReference>
<keyword evidence="10" id="KW-0575">Peroxidase</keyword>
<dbReference type="GO" id="GO:0020037">
    <property type="term" value="F:heme binding"/>
    <property type="evidence" value="ECO:0007669"/>
    <property type="project" value="InterPro"/>
</dbReference>
<dbReference type="Gene3D" id="1.10.760.10">
    <property type="entry name" value="Cytochrome c-like domain"/>
    <property type="match status" value="2"/>
</dbReference>
<dbReference type="Proteomes" id="UP000198748">
    <property type="component" value="Unassembled WGS sequence"/>
</dbReference>